<name>A0ACC2TGI3_9FUNG</name>
<organism evidence="1 2">
    <name type="scientific">Entomophthora muscae</name>
    <dbReference type="NCBI Taxonomy" id="34485"/>
    <lineage>
        <taxon>Eukaryota</taxon>
        <taxon>Fungi</taxon>
        <taxon>Fungi incertae sedis</taxon>
        <taxon>Zoopagomycota</taxon>
        <taxon>Entomophthoromycotina</taxon>
        <taxon>Entomophthoromycetes</taxon>
        <taxon>Entomophthorales</taxon>
        <taxon>Entomophthoraceae</taxon>
        <taxon>Entomophthora</taxon>
    </lineage>
</organism>
<protein>
    <submittedName>
        <fullName evidence="1">Uncharacterized protein</fullName>
    </submittedName>
</protein>
<evidence type="ECO:0000313" key="2">
    <source>
        <dbReference type="Proteomes" id="UP001165960"/>
    </source>
</evidence>
<evidence type="ECO:0000313" key="1">
    <source>
        <dbReference type="EMBL" id="KAJ9073496.1"/>
    </source>
</evidence>
<gene>
    <name evidence="1" type="ORF">DSO57_1015826</name>
</gene>
<keyword evidence="2" id="KW-1185">Reference proteome</keyword>
<reference evidence="1" key="1">
    <citation type="submission" date="2022-04" db="EMBL/GenBank/DDBJ databases">
        <title>Genome of the entomopathogenic fungus Entomophthora muscae.</title>
        <authorList>
            <person name="Elya C."/>
            <person name="Lovett B.R."/>
            <person name="Lee E."/>
            <person name="Macias A.M."/>
            <person name="Hajek A.E."/>
            <person name="De Bivort B.L."/>
            <person name="Kasson M.T."/>
            <person name="De Fine Licht H.H."/>
            <person name="Stajich J.E."/>
        </authorList>
    </citation>
    <scope>NUCLEOTIDE SEQUENCE</scope>
    <source>
        <strain evidence="1">Berkeley</strain>
    </source>
</reference>
<sequence length="120" mass="13330">MGSCCSVGKPPKKEVGHRLGGSDIQMRQIPSSSANGGAGFNMAKPQPAKLASDQNDLPNRQKILEATEKRLQENKQKGVQKGQGQLSKKLEDEKKKKLTDYAREDLALREQEDNLQWRQG</sequence>
<comment type="caution">
    <text evidence="1">The sequence shown here is derived from an EMBL/GenBank/DDBJ whole genome shotgun (WGS) entry which is preliminary data.</text>
</comment>
<proteinExistence type="predicted"/>
<accession>A0ACC2TGI3</accession>
<dbReference type="Proteomes" id="UP001165960">
    <property type="component" value="Unassembled WGS sequence"/>
</dbReference>
<dbReference type="EMBL" id="QTSX02002903">
    <property type="protein sequence ID" value="KAJ9073496.1"/>
    <property type="molecule type" value="Genomic_DNA"/>
</dbReference>